<dbReference type="EMBL" id="JAVRHZ010000006">
    <property type="protein sequence ID" value="MDT0556334.1"/>
    <property type="molecule type" value="Genomic_DNA"/>
</dbReference>
<feature type="compositionally biased region" description="Pro residues" evidence="1">
    <location>
        <begin position="573"/>
        <end position="582"/>
    </location>
</feature>
<dbReference type="InterPro" id="IPR052173">
    <property type="entry name" value="Beta-lactam_resp_regulator"/>
</dbReference>
<feature type="transmembrane region" description="Helical" evidence="2">
    <location>
        <begin position="88"/>
        <end position="106"/>
    </location>
</feature>
<dbReference type="RefSeq" id="WP_311333286.1">
    <property type="nucleotide sequence ID" value="NZ_JAVRHZ010000006.1"/>
</dbReference>
<comment type="caution">
    <text evidence="4">The sequence shown here is derived from an EMBL/GenBank/DDBJ whole genome shotgun (WGS) entry which is preliminary data.</text>
</comment>
<protein>
    <submittedName>
        <fullName evidence="4">M56 family metallopeptidase</fullName>
    </submittedName>
</protein>
<dbReference type="CDD" id="cd07341">
    <property type="entry name" value="M56_BlaR1_MecR1_like"/>
    <property type="match status" value="1"/>
</dbReference>
<keyword evidence="2" id="KW-0812">Transmembrane</keyword>
<dbReference type="Proteomes" id="UP001254488">
    <property type="component" value="Unassembled WGS sequence"/>
</dbReference>
<dbReference type="InterPro" id="IPR008756">
    <property type="entry name" value="Peptidase_M56"/>
</dbReference>
<feature type="region of interest" description="Disordered" evidence="1">
    <location>
        <begin position="390"/>
        <end position="410"/>
    </location>
</feature>
<feature type="region of interest" description="Disordered" evidence="1">
    <location>
        <begin position="567"/>
        <end position="601"/>
    </location>
</feature>
<dbReference type="Pfam" id="PF05569">
    <property type="entry name" value="Peptidase_M56"/>
    <property type="match status" value="1"/>
</dbReference>
<evidence type="ECO:0000313" key="5">
    <source>
        <dbReference type="Proteomes" id="UP001254488"/>
    </source>
</evidence>
<sequence>MEIYLLKSSGCLLAFYIFYKAFFETTSFHFFKRFYLLLAVVLSFGIPFITFTSYVSLPIAETKAFVISETSNVVPTTIIEEKINYTPIILWSLYFIGVAIFGFRFFRNLNQIILKIKSNPTLKVKKYTHVLLGQKVVPHTFLRYIFFSKRKIERNEIPPEVIIHEEAHAKQKHTLDVLFLELLQILFWFNPLLYFIKKSAKLNHEFLADASVLHQGFEPTKYQKTLLAFSSNALTPQLAHSINYSSIKKRFTVMKTQTSKKNLGLKSLLLLPLLALLLHGFSTKKEVFNEPTEVITTNPDLTARSMDIKILNDGTYELNGIKTAKKTLARVASGFHQDISTEDRNNILNIHIIQPKVVPNEEVQFIFDALWDYGFYRLVAGNQEVVRGKGNRPIANPNTQNLYKDESKKGASREQMKEYNALAKKYNAIAIEKRVIKLKDLERLETIYRLMSDKQKTDAEPFPECLPPKPNKKSTSTQKTYAQEYLEGAERNNKKAFVLEIINNKIKLNNKYIKLKDFARKLDEYTKDWEETDYTSAHPSILIKGSSKEFLNKVEAEFQKTRYAKANGGFKLLPPPPPPPPALDKKDPPPPPPPPAPPVPLDHVIEMAKEGATFYYNNKKITSDEAIGIVKKNKNINISTNTNNGTHVVKLSN</sequence>
<dbReference type="PANTHER" id="PTHR34978:SF3">
    <property type="entry name" value="SLR0241 PROTEIN"/>
    <property type="match status" value="1"/>
</dbReference>
<evidence type="ECO:0000313" key="4">
    <source>
        <dbReference type="EMBL" id="MDT0556334.1"/>
    </source>
</evidence>
<feature type="transmembrane region" description="Helical" evidence="2">
    <location>
        <begin position="34"/>
        <end position="55"/>
    </location>
</feature>
<evidence type="ECO:0000256" key="2">
    <source>
        <dbReference type="SAM" id="Phobius"/>
    </source>
</evidence>
<gene>
    <name evidence="4" type="ORF">RM538_09985</name>
</gene>
<keyword evidence="2" id="KW-1133">Transmembrane helix</keyword>
<reference evidence="4 5" key="1">
    <citation type="submission" date="2023-09" db="EMBL/GenBank/DDBJ databases">
        <authorList>
            <person name="Rey-Velasco X."/>
        </authorList>
    </citation>
    <scope>NUCLEOTIDE SEQUENCE [LARGE SCALE GENOMIC DNA]</scope>
    <source>
        <strain evidence="4 5">W242</strain>
    </source>
</reference>
<organism evidence="4 5">
    <name type="scientific">Patiriisocius hiemis</name>
    <dbReference type="NCBI Taxonomy" id="3075604"/>
    <lineage>
        <taxon>Bacteria</taxon>
        <taxon>Pseudomonadati</taxon>
        <taxon>Bacteroidota</taxon>
        <taxon>Flavobacteriia</taxon>
        <taxon>Flavobacteriales</taxon>
        <taxon>Flavobacteriaceae</taxon>
        <taxon>Patiriisocius</taxon>
    </lineage>
</organism>
<dbReference type="PANTHER" id="PTHR34978">
    <property type="entry name" value="POSSIBLE SENSOR-TRANSDUCER PROTEIN BLAR"/>
    <property type="match status" value="1"/>
</dbReference>
<keyword evidence="2" id="KW-0472">Membrane</keyword>
<keyword evidence="5" id="KW-1185">Reference proteome</keyword>
<feature type="compositionally biased region" description="Pro residues" evidence="1">
    <location>
        <begin position="589"/>
        <end position="600"/>
    </location>
</feature>
<name>A0ABU2YF91_9FLAO</name>
<feature type="transmembrane region" description="Helical" evidence="2">
    <location>
        <begin position="6"/>
        <end position="22"/>
    </location>
</feature>
<feature type="domain" description="Peptidase M56" evidence="3">
    <location>
        <begin position="161"/>
        <end position="253"/>
    </location>
</feature>
<accession>A0ABU2YF91</accession>
<evidence type="ECO:0000259" key="3">
    <source>
        <dbReference type="Pfam" id="PF05569"/>
    </source>
</evidence>
<evidence type="ECO:0000256" key="1">
    <source>
        <dbReference type="SAM" id="MobiDB-lite"/>
    </source>
</evidence>
<proteinExistence type="predicted"/>
<feature type="transmembrane region" description="Helical" evidence="2">
    <location>
        <begin position="177"/>
        <end position="196"/>
    </location>
</feature>